<evidence type="ECO:0000313" key="3">
    <source>
        <dbReference type="Proteomes" id="UP000239735"/>
    </source>
</evidence>
<dbReference type="EMBL" id="OKRB01000114">
    <property type="protein sequence ID" value="SPE26605.1"/>
    <property type="molecule type" value="Genomic_DNA"/>
</dbReference>
<organism evidence="2 3">
    <name type="scientific">Candidatus Sulfuritelmatomonas gaucii</name>
    <dbReference type="NCBI Taxonomy" id="2043161"/>
    <lineage>
        <taxon>Bacteria</taxon>
        <taxon>Pseudomonadati</taxon>
        <taxon>Acidobacteriota</taxon>
        <taxon>Terriglobia</taxon>
        <taxon>Terriglobales</taxon>
        <taxon>Acidobacteriaceae</taxon>
        <taxon>Candidatus Sulfuritelmatomonas</taxon>
    </lineage>
</organism>
<evidence type="ECO:0000256" key="1">
    <source>
        <dbReference type="SAM" id="SignalP"/>
    </source>
</evidence>
<dbReference type="OrthoDB" id="9131747at2"/>
<dbReference type="Proteomes" id="UP000239735">
    <property type="component" value="Unassembled WGS sequence"/>
</dbReference>
<name>A0A2N9LTZ0_9BACT</name>
<proteinExistence type="predicted"/>
<keyword evidence="1" id="KW-0732">Signal</keyword>
<dbReference type="PROSITE" id="PS51257">
    <property type="entry name" value="PROKAR_LIPOPROTEIN"/>
    <property type="match status" value="1"/>
</dbReference>
<feature type="signal peptide" evidence="1">
    <location>
        <begin position="1"/>
        <end position="23"/>
    </location>
</feature>
<evidence type="ECO:0000313" key="2">
    <source>
        <dbReference type="EMBL" id="SPE26605.1"/>
    </source>
</evidence>
<gene>
    <name evidence="2" type="ORF">SBA5_550028</name>
</gene>
<feature type="chain" id="PRO_5014841534" description="Lipoprotein" evidence="1">
    <location>
        <begin position="24"/>
        <end position="104"/>
    </location>
</feature>
<evidence type="ECO:0008006" key="4">
    <source>
        <dbReference type="Google" id="ProtNLM"/>
    </source>
</evidence>
<accession>A0A2N9LTZ0</accession>
<dbReference type="AlphaFoldDB" id="A0A2N9LTZ0"/>
<sequence>MKASLNGVLASAGVALLCLGATACGSSVSGHTYAGNGELVKIEFQSGGKAFASMGPMTSSCTYTQSGKTISLICEGDTTELTVASDGSLNGPPDGMLSHLTKVK</sequence>
<reference evidence="3" key="1">
    <citation type="submission" date="2018-02" db="EMBL/GenBank/DDBJ databases">
        <authorList>
            <person name="Hausmann B."/>
        </authorList>
    </citation>
    <scope>NUCLEOTIDE SEQUENCE [LARGE SCALE GENOMIC DNA]</scope>
    <source>
        <strain evidence="3">Peat soil MAG SbA5</strain>
    </source>
</reference>
<protein>
    <recommendedName>
        <fullName evidence="4">Lipoprotein</fullName>
    </recommendedName>
</protein>